<dbReference type="RefSeq" id="WP_370397029.1">
    <property type="nucleotide sequence ID" value="NZ_JALBUT010000005.1"/>
</dbReference>
<keyword evidence="2 6" id="KW-0819">tRNA processing</keyword>
<dbReference type="CDD" id="cd04164">
    <property type="entry name" value="trmE"/>
    <property type="match status" value="1"/>
</dbReference>
<feature type="binding site" evidence="6">
    <location>
        <position position="119"/>
    </location>
    <ligand>
        <name>(6S)-5-formyl-5,6,7,8-tetrahydrofolate</name>
        <dbReference type="ChEBI" id="CHEBI:57457"/>
    </ligand>
</feature>
<dbReference type="Proteomes" id="UP001275932">
    <property type="component" value="Unassembled WGS sequence"/>
</dbReference>
<dbReference type="Pfam" id="PF12631">
    <property type="entry name" value="MnmE_helical"/>
    <property type="match status" value="1"/>
</dbReference>
<dbReference type="InterPro" id="IPR027266">
    <property type="entry name" value="TrmE/GcvT-like"/>
</dbReference>
<protein>
    <recommendedName>
        <fullName evidence="6">tRNA modification GTPase MnmE</fullName>
        <ecNumber evidence="6">3.6.-.-</ecNumber>
    </recommendedName>
</protein>
<dbReference type="InterPro" id="IPR005225">
    <property type="entry name" value="Small_GTP-bd"/>
</dbReference>
<evidence type="ECO:0000256" key="1">
    <source>
        <dbReference type="ARBA" id="ARBA00011043"/>
    </source>
</evidence>
<comment type="similarity">
    <text evidence="1 6 7">Belongs to the TRAFAC class TrmE-Era-EngA-EngB-Septin-like GTPase superfamily. TrmE GTPase family.</text>
</comment>
<dbReference type="CDD" id="cd14858">
    <property type="entry name" value="TrmE_N"/>
    <property type="match status" value="1"/>
</dbReference>
<dbReference type="Gene3D" id="3.30.1360.120">
    <property type="entry name" value="Probable tRNA modification gtpase trme, domain 1"/>
    <property type="match status" value="1"/>
</dbReference>
<dbReference type="InterPro" id="IPR018948">
    <property type="entry name" value="GTP-bd_TrmE_N"/>
</dbReference>
<evidence type="ECO:0000256" key="5">
    <source>
        <dbReference type="ARBA" id="ARBA00023134"/>
    </source>
</evidence>
<feature type="binding site" evidence="6">
    <location>
        <begin position="269"/>
        <end position="272"/>
    </location>
    <ligand>
        <name>GTP</name>
        <dbReference type="ChEBI" id="CHEBI:37565"/>
    </ligand>
</feature>
<keyword evidence="5 6" id="KW-0342">GTP-binding</keyword>
<feature type="binding site" evidence="6">
    <location>
        <position position="250"/>
    </location>
    <ligand>
        <name>Mg(2+)</name>
        <dbReference type="ChEBI" id="CHEBI:18420"/>
    </ligand>
</feature>
<name>A0ABU4WG97_9BACT</name>
<feature type="binding site" evidence="6">
    <location>
        <begin position="244"/>
        <end position="250"/>
    </location>
    <ligand>
        <name>GTP</name>
        <dbReference type="ChEBI" id="CHEBI:37565"/>
    </ligand>
</feature>
<dbReference type="EMBL" id="JALBUT010000005">
    <property type="protein sequence ID" value="MDX8415582.1"/>
    <property type="molecule type" value="Genomic_DNA"/>
</dbReference>
<dbReference type="Pfam" id="PF01926">
    <property type="entry name" value="MMR_HSR1"/>
    <property type="match status" value="1"/>
</dbReference>
<accession>A0ABU4WG97</accession>
<evidence type="ECO:0000313" key="9">
    <source>
        <dbReference type="EMBL" id="MDX8415582.1"/>
    </source>
</evidence>
<dbReference type="PANTHER" id="PTHR42714">
    <property type="entry name" value="TRNA MODIFICATION GTPASE GTPBP3"/>
    <property type="match status" value="1"/>
</dbReference>
<evidence type="ECO:0000256" key="6">
    <source>
        <dbReference type="HAMAP-Rule" id="MF_00379"/>
    </source>
</evidence>
<evidence type="ECO:0000256" key="7">
    <source>
        <dbReference type="RuleBase" id="RU003313"/>
    </source>
</evidence>
<sequence length="449" mass="48701">MTSDTIAALSTPNGESAIAAIRLSGGMCLETAKSCFGKSEISPRFASHSSYVSKDGKILDDVVFTFFKAPNSYTGEDMLEICTHGNPYIVQTVLEDLFARGVRAATHGEFTRRAFENRKLDLSQAEAVALMIAARSEKSLEAARKQLGGELSKRVNSMCDTLIEALAYMEAYIDFSDEDLPKESFSKPKELLEKFVCDASRLVSTSRYGAVLRDGLNVSIIGEPNAGKSSLMNCILGRNRAIVSPSAGTTRDFIVERFSIGGYCVNLADTAGLRTSGDEIEKEGIRRALEVAKDSDLKLLVLDVSENFDGVFEIAKSFISPSNTIVVLNKIDKPRAQNAGIFKDFVSVEVSCLEDRGIENLKEKILEFITKNSITSSFDDILVSARHSGLVADSLENAKSAVEKIDSSAPSELVASDIRAALDSLGEIVGRGDREEVLSKIFSTFCIGK</sequence>
<dbReference type="InterPro" id="IPR027368">
    <property type="entry name" value="MnmE_dom2"/>
</dbReference>
<dbReference type="GO" id="GO:0016787">
    <property type="term" value="F:hydrolase activity"/>
    <property type="evidence" value="ECO:0007669"/>
    <property type="project" value="UniProtKB-KW"/>
</dbReference>
<keyword evidence="6" id="KW-0963">Cytoplasm</keyword>
<dbReference type="InterPro" id="IPR025867">
    <property type="entry name" value="MnmE_helical"/>
</dbReference>
<dbReference type="InterPro" id="IPR006073">
    <property type="entry name" value="GTP-bd"/>
</dbReference>
<feature type="binding site" evidence="6">
    <location>
        <position position="22"/>
    </location>
    <ligand>
        <name>(6S)-5-formyl-5,6,7,8-tetrahydrofolate</name>
        <dbReference type="ChEBI" id="CHEBI:57457"/>
    </ligand>
</feature>
<reference evidence="9 10" key="1">
    <citation type="submission" date="2022-03" db="EMBL/GenBank/DDBJ databases">
        <title>Novel taxa within the pig intestine.</title>
        <authorList>
            <person name="Wylensek D."/>
            <person name="Bishof K."/>
            <person name="Afrizal A."/>
            <person name="Clavel T."/>
        </authorList>
    </citation>
    <scope>NUCLEOTIDE SEQUENCE [LARGE SCALE GENOMIC DNA]</scope>
    <source>
        <strain evidence="9 10">CLA-KB-P66</strain>
    </source>
</reference>
<dbReference type="PROSITE" id="PS51709">
    <property type="entry name" value="G_TRME"/>
    <property type="match status" value="1"/>
</dbReference>
<proteinExistence type="inferred from homology"/>
<feature type="binding site" evidence="6">
    <location>
        <position position="449"/>
    </location>
    <ligand>
        <name>(6S)-5-formyl-5,6,7,8-tetrahydrofolate</name>
        <dbReference type="ChEBI" id="CHEBI:57457"/>
    </ligand>
</feature>
<comment type="function">
    <text evidence="6">Exhibits a very high intrinsic GTPase hydrolysis rate. Involved in the addition of a carboxymethylaminomethyl (cmnm) group at the wobble position (U34) of certain tRNAs, forming tRNA-cmnm(5)s(2)U34.</text>
</comment>
<keyword evidence="6 9" id="KW-0378">Hydrolase</keyword>
<keyword evidence="6" id="KW-0460">Magnesium</keyword>
<dbReference type="SUPFAM" id="SSF52540">
    <property type="entry name" value="P-loop containing nucleoside triphosphate hydrolases"/>
    <property type="match status" value="1"/>
</dbReference>
<evidence type="ECO:0000259" key="8">
    <source>
        <dbReference type="PROSITE" id="PS51709"/>
    </source>
</evidence>
<gene>
    <name evidence="6 9" type="primary">mnmE</name>
    <name evidence="6" type="synonym">trmE</name>
    <name evidence="9" type="ORF">MOX91_05230</name>
</gene>
<comment type="subunit">
    <text evidence="6">Homodimer. Heterotetramer of two MnmE and two MnmG subunits.</text>
</comment>
<dbReference type="InterPro" id="IPR027417">
    <property type="entry name" value="P-loop_NTPase"/>
</dbReference>
<keyword evidence="10" id="KW-1185">Reference proteome</keyword>
<dbReference type="PANTHER" id="PTHR42714:SF2">
    <property type="entry name" value="TRNA MODIFICATION GTPASE GTPBP3, MITOCHONDRIAL"/>
    <property type="match status" value="1"/>
</dbReference>
<evidence type="ECO:0000313" key="10">
    <source>
        <dbReference type="Proteomes" id="UP001275932"/>
    </source>
</evidence>
<evidence type="ECO:0000256" key="3">
    <source>
        <dbReference type="ARBA" id="ARBA00022741"/>
    </source>
</evidence>
<keyword evidence="3 6" id="KW-0547">Nucleotide-binding</keyword>
<comment type="caution">
    <text evidence="9">The sequence shown here is derived from an EMBL/GenBank/DDBJ whole genome shotgun (WGS) entry which is preliminary data.</text>
</comment>
<comment type="cofactor">
    <cofactor evidence="6">
        <name>K(+)</name>
        <dbReference type="ChEBI" id="CHEBI:29103"/>
    </cofactor>
    <text evidence="6">Binds 1 potassium ion per subunit.</text>
</comment>
<comment type="caution">
    <text evidence="6">Lacks conserved residue(s) required for the propagation of feature annotation.</text>
</comment>
<comment type="subcellular location">
    <subcellularLocation>
        <location evidence="6">Cytoplasm</location>
    </subcellularLocation>
</comment>
<dbReference type="Gene3D" id="3.40.50.300">
    <property type="entry name" value="P-loop containing nucleotide triphosphate hydrolases"/>
    <property type="match status" value="1"/>
</dbReference>
<dbReference type="InterPro" id="IPR031168">
    <property type="entry name" value="G_TrmE"/>
</dbReference>
<evidence type="ECO:0000256" key="4">
    <source>
        <dbReference type="ARBA" id="ARBA00022958"/>
    </source>
</evidence>
<feature type="binding site" evidence="6">
    <location>
        <position position="229"/>
    </location>
    <ligand>
        <name>Mg(2+)</name>
        <dbReference type="ChEBI" id="CHEBI:18420"/>
    </ligand>
</feature>
<dbReference type="EC" id="3.6.-.-" evidence="6"/>
<dbReference type="HAMAP" id="MF_00379">
    <property type="entry name" value="GTPase_MnmE"/>
    <property type="match status" value="1"/>
</dbReference>
<feature type="binding site" evidence="6">
    <location>
        <position position="80"/>
    </location>
    <ligand>
        <name>(6S)-5-formyl-5,6,7,8-tetrahydrofolate</name>
        <dbReference type="ChEBI" id="CHEBI:57457"/>
    </ligand>
</feature>
<feature type="domain" description="TrmE-type G" evidence="8">
    <location>
        <begin position="215"/>
        <end position="370"/>
    </location>
</feature>
<dbReference type="NCBIfam" id="TIGR00231">
    <property type="entry name" value="small_GTP"/>
    <property type="match status" value="1"/>
</dbReference>
<dbReference type="Pfam" id="PF10396">
    <property type="entry name" value="TrmE_N"/>
    <property type="match status" value="1"/>
</dbReference>
<keyword evidence="6" id="KW-0479">Metal-binding</keyword>
<keyword evidence="4 6" id="KW-0630">Potassium</keyword>
<dbReference type="Gene3D" id="1.20.120.430">
    <property type="entry name" value="tRNA modification GTPase MnmE domain 2"/>
    <property type="match status" value="1"/>
</dbReference>
<evidence type="ECO:0000256" key="2">
    <source>
        <dbReference type="ARBA" id="ARBA00022694"/>
    </source>
</evidence>
<organism evidence="9 10">
    <name type="scientific">Intestinicryptomonas porci</name>
    <dbReference type="NCBI Taxonomy" id="2926320"/>
    <lineage>
        <taxon>Bacteria</taxon>
        <taxon>Pseudomonadati</taxon>
        <taxon>Verrucomicrobiota</taxon>
        <taxon>Opitutia</taxon>
        <taxon>Opitutales</taxon>
        <taxon>Intestinicryptomonaceae</taxon>
        <taxon>Intestinicryptomonas</taxon>
    </lineage>
</organism>
<feature type="binding site" evidence="6">
    <location>
        <begin position="225"/>
        <end position="230"/>
    </location>
    <ligand>
        <name>GTP</name>
        <dbReference type="ChEBI" id="CHEBI:37565"/>
    </ligand>
</feature>
<dbReference type="NCBIfam" id="TIGR00450">
    <property type="entry name" value="mnmE_trmE_thdF"/>
    <property type="match status" value="1"/>
</dbReference>
<dbReference type="NCBIfam" id="NF003661">
    <property type="entry name" value="PRK05291.1-3"/>
    <property type="match status" value="1"/>
</dbReference>
<dbReference type="InterPro" id="IPR004520">
    <property type="entry name" value="GTPase_MnmE"/>
</dbReference>